<gene>
    <name evidence="2" type="ORF">AWN90_38800</name>
</gene>
<reference evidence="2 3" key="1">
    <citation type="submission" date="2016-04" db="EMBL/GenBank/DDBJ databases">
        <authorList>
            <person name="Evans L.H."/>
            <person name="Alamgir A."/>
            <person name="Owens N."/>
            <person name="Weber N.D."/>
            <person name="Virtaneva K."/>
            <person name="Barbian K."/>
            <person name="Babar A."/>
            <person name="Rosenke K."/>
        </authorList>
    </citation>
    <scope>NUCLEOTIDE SEQUENCE [LARGE SCALE GENOMIC DNA]</scope>
    <source>
        <strain evidence="2 3">IFM 0406</strain>
    </source>
</reference>
<keyword evidence="1" id="KW-0812">Transmembrane</keyword>
<protein>
    <submittedName>
        <fullName evidence="2">Uncharacterized protein</fullName>
    </submittedName>
</protein>
<comment type="caution">
    <text evidence="2">The sequence shown here is derived from an EMBL/GenBank/DDBJ whole genome shotgun (WGS) entry which is preliminary data.</text>
</comment>
<sequence length="79" mass="8562">MYRSLSARTTRLALDRVTVSLLVVVATVSDYVSARTADEHRDRGDVMEKVIIIAGMVGLAIALVVAAKAAFARYVIQII</sequence>
<dbReference type="EMBL" id="LWGR01000013">
    <property type="protein sequence ID" value="KZM70540.1"/>
    <property type="molecule type" value="Genomic_DNA"/>
</dbReference>
<evidence type="ECO:0000313" key="3">
    <source>
        <dbReference type="Proteomes" id="UP000076512"/>
    </source>
</evidence>
<evidence type="ECO:0000256" key="1">
    <source>
        <dbReference type="SAM" id="Phobius"/>
    </source>
</evidence>
<feature type="transmembrane region" description="Helical" evidence="1">
    <location>
        <begin position="50"/>
        <end position="71"/>
    </location>
</feature>
<name>A0A164JMB7_9NOCA</name>
<dbReference type="Proteomes" id="UP000076512">
    <property type="component" value="Unassembled WGS sequence"/>
</dbReference>
<keyword evidence="3" id="KW-1185">Reference proteome</keyword>
<keyword evidence="1" id="KW-1133">Transmembrane helix</keyword>
<dbReference type="STRING" id="455432.AWN90_38800"/>
<proteinExistence type="predicted"/>
<keyword evidence="1" id="KW-0472">Membrane</keyword>
<evidence type="ECO:0000313" key="2">
    <source>
        <dbReference type="EMBL" id="KZM70540.1"/>
    </source>
</evidence>
<organism evidence="2 3">
    <name type="scientific">Nocardia terpenica</name>
    <dbReference type="NCBI Taxonomy" id="455432"/>
    <lineage>
        <taxon>Bacteria</taxon>
        <taxon>Bacillati</taxon>
        <taxon>Actinomycetota</taxon>
        <taxon>Actinomycetes</taxon>
        <taxon>Mycobacteriales</taxon>
        <taxon>Nocardiaceae</taxon>
        <taxon>Nocardia</taxon>
    </lineage>
</organism>
<accession>A0A164JMB7</accession>
<dbReference type="AlphaFoldDB" id="A0A164JMB7"/>